<gene>
    <name evidence="1" type="ORF">GCM10017643_18160</name>
</gene>
<evidence type="ECO:0000313" key="2">
    <source>
        <dbReference type="Proteomes" id="UP001143370"/>
    </source>
</evidence>
<name>A0A9W6J6H7_9HYPH</name>
<sequence length="209" mass="22668">MDADVVSKGQFAQLANVSAGRVSQWIAEGKLSGGALVGEGRAARIRVSVAQSQLRARIDVGQRFGNGINTKLTATAETSPAVPSAPAIDPIEERIKQAKLREIEFKNRESAEKEFARKGLFILAKDASDQMAAIVGAMLNVFEGALPDLAAAIASQFHIPQRDVLHLLRREVRAIRERAALAARKKMESLPGDLQVEIPETEHRPETVD</sequence>
<dbReference type="EMBL" id="BSFJ01000005">
    <property type="protein sequence ID" value="GLK71701.1"/>
    <property type="molecule type" value="Genomic_DNA"/>
</dbReference>
<dbReference type="RefSeq" id="WP_213373038.1">
    <property type="nucleotide sequence ID" value="NZ_BSFJ01000005.1"/>
</dbReference>
<evidence type="ECO:0000313" key="1">
    <source>
        <dbReference type="EMBL" id="GLK71701.1"/>
    </source>
</evidence>
<organism evidence="1 2">
    <name type="scientific">Ancylobacter dichloromethanicus</name>
    <dbReference type="NCBI Taxonomy" id="518825"/>
    <lineage>
        <taxon>Bacteria</taxon>
        <taxon>Pseudomonadati</taxon>
        <taxon>Pseudomonadota</taxon>
        <taxon>Alphaproteobacteria</taxon>
        <taxon>Hyphomicrobiales</taxon>
        <taxon>Xanthobacteraceae</taxon>
        <taxon>Ancylobacter</taxon>
    </lineage>
</organism>
<comment type="caution">
    <text evidence="1">The sequence shown here is derived from an EMBL/GenBank/DDBJ whole genome shotgun (WGS) entry which is preliminary data.</text>
</comment>
<dbReference type="AlphaFoldDB" id="A0A9W6J6H7"/>
<reference evidence="1" key="1">
    <citation type="journal article" date="2014" name="Int. J. Syst. Evol. Microbiol.">
        <title>Complete genome sequence of Corynebacterium casei LMG S-19264T (=DSM 44701T), isolated from a smear-ripened cheese.</title>
        <authorList>
            <consortium name="US DOE Joint Genome Institute (JGI-PGF)"/>
            <person name="Walter F."/>
            <person name="Albersmeier A."/>
            <person name="Kalinowski J."/>
            <person name="Ruckert C."/>
        </authorList>
    </citation>
    <scope>NUCLEOTIDE SEQUENCE</scope>
    <source>
        <strain evidence="1">VKM B-2484</strain>
    </source>
</reference>
<accession>A0A9W6J6H7</accession>
<reference evidence="1" key="2">
    <citation type="submission" date="2023-01" db="EMBL/GenBank/DDBJ databases">
        <authorList>
            <person name="Sun Q."/>
            <person name="Evtushenko L."/>
        </authorList>
    </citation>
    <scope>NUCLEOTIDE SEQUENCE</scope>
    <source>
        <strain evidence="1">VKM B-2484</strain>
    </source>
</reference>
<keyword evidence="2" id="KW-1185">Reference proteome</keyword>
<protein>
    <submittedName>
        <fullName evidence="1">Uncharacterized protein</fullName>
    </submittedName>
</protein>
<proteinExistence type="predicted"/>
<dbReference type="Proteomes" id="UP001143370">
    <property type="component" value="Unassembled WGS sequence"/>
</dbReference>